<name>A0ABN9H651_9NEOB</name>
<accession>A0ABN9H651</accession>
<keyword evidence="2" id="KW-1185">Reference proteome</keyword>
<organism evidence="1 2">
    <name type="scientific">Staurois parvus</name>
    <dbReference type="NCBI Taxonomy" id="386267"/>
    <lineage>
        <taxon>Eukaryota</taxon>
        <taxon>Metazoa</taxon>
        <taxon>Chordata</taxon>
        <taxon>Craniata</taxon>
        <taxon>Vertebrata</taxon>
        <taxon>Euteleostomi</taxon>
        <taxon>Amphibia</taxon>
        <taxon>Batrachia</taxon>
        <taxon>Anura</taxon>
        <taxon>Neobatrachia</taxon>
        <taxon>Ranoidea</taxon>
        <taxon>Ranidae</taxon>
        <taxon>Staurois</taxon>
    </lineage>
</organism>
<dbReference type="EMBL" id="CATNWA010020122">
    <property type="protein sequence ID" value="CAI9616794.1"/>
    <property type="molecule type" value="Genomic_DNA"/>
</dbReference>
<comment type="caution">
    <text evidence="1">The sequence shown here is derived from an EMBL/GenBank/DDBJ whole genome shotgun (WGS) entry which is preliminary data.</text>
</comment>
<gene>
    <name evidence="1" type="ORF">SPARVUS_LOCUS15447447</name>
</gene>
<feature type="non-terminal residue" evidence="1">
    <location>
        <position position="75"/>
    </location>
</feature>
<reference evidence="1" key="1">
    <citation type="submission" date="2023-05" db="EMBL/GenBank/DDBJ databases">
        <authorList>
            <person name="Stuckert A."/>
        </authorList>
    </citation>
    <scope>NUCLEOTIDE SEQUENCE</scope>
</reference>
<proteinExistence type="predicted"/>
<dbReference type="Proteomes" id="UP001162483">
    <property type="component" value="Unassembled WGS sequence"/>
</dbReference>
<evidence type="ECO:0000313" key="1">
    <source>
        <dbReference type="EMBL" id="CAI9616794.1"/>
    </source>
</evidence>
<protein>
    <submittedName>
        <fullName evidence="1">Uncharacterized protein</fullName>
    </submittedName>
</protein>
<evidence type="ECO:0000313" key="2">
    <source>
        <dbReference type="Proteomes" id="UP001162483"/>
    </source>
</evidence>
<sequence>MQAGRRTKHSGQNVCEMVGYSNVLLCNIRLQKMTAFAIFKFAAGSGPHTSQHHRDRNMETRCWHWPEEMAGGAAG</sequence>